<dbReference type="Pfam" id="PF00570">
    <property type="entry name" value="HRDC"/>
    <property type="match status" value="2"/>
</dbReference>
<keyword evidence="3" id="KW-1185">Reference proteome</keyword>
<dbReference type="SMART" id="SM00474">
    <property type="entry name" value="35EXOc"/>
    <property type="match status" value="1"/>
</dbReference>
<dbReference type="InterPro" id="IPR044876">
    <property type="entry name" value="HRDC_dom_sf"/>
</dbReference>
<proteinExistence type="predicted"/>
<evidence type="ECO:0000259" key="1">
    <source>
        <dbReference type="PROSITE" id="PS50967"/>
    </source>
</evidence>
<dbReference type="PANTHER" id="PTHR47649">
    <property type="entry name" value="RIBONUCLEASE D"/>
    <property type="match status" value="1"/>
</dbReference>
<dbReference type="InterPro" id="IPR012337">
    <property type="entry name" value="RNaseH-like_sf"/>
</dbReference>
<dbReference type="Gene3D" id="1.10.150.80">
    <property type="entry name" value="HRDC domain"/>
    <property type="match status" value="2"/>
</dbReference>
<dbReference type="EMBL" id="CP010311">
    <property type="protein sequence ID" value="AJF05418.1"/>
    <property type="molecule type" value="Genomic_DNA"/>
</dbReference>
<dbReference type="InterPro" id="IPR051086">
    <property type="entry name" value="RNase_D-like"/>
</dbReference>
<dbReference type="KEGG" id="gsb:GSUB_00815"/>
<name>A0A0B5FDN6_9BACT</name>
<keyword evidence="2" id="KW-0378">Hydrolase</keyword>
<dbReference type="GO" id="GO:0008408">
    <property type="term" value="F:3'-5' exonuclease activity"/>
    <property type="evidence" value="ECO:0007669"/>
    <property type="project" value="InterPro"/>
</dbReference>
<feature type="domain" description="HRDC" evidence="1">
    <location>
        <begin position="303"/>
        <end position="377"/>
    </location>
</feature>
<dbReference type="GO" id="GO:0003676">
    <property type="term" value="F:nucleic acid binding"/>
    <property type="evidence" value="ECO:0007669"/>
    <property type="project" value="InterPro"/>
</dbReference>
<reference evidence="2 3" key="1">
    <citation type="journal article" date="2015" name="Genome Announc.">
        <title>Genomes of Geoalkalibacter ferrihydriticus Z-0531T and Geoalkalibacter subterraneus Red1T, Two Haloalkaliphilic Metal-Reducing Deltaproteobacteria.</title>
        <authorList>
            <person name="Badalamenti J.P."/>
            <person name="Krajmalnik-Brown R."/>
            <person name="Torres C.I."/>
            <person name="Bond D.R."/>
        </authorList>
    </citation>
    <scope>NUCLEOTIDE SEQUENCE [LARGE SCALE GENOMIC DNA]</scope>
    <source>
        <strain evidence="2 3">Red1</strain>
    </source>
</reference>
<accession>A0A0B5FDN6</accession>
<evidence type="ECO:0000313" key="2">
    <source>
        <dbReference type="EMBL" id="AJF05418.1"/>
    </source>
</evidence>
<dbReference type="SMART" id="SM00341">
    <property type="entry name" value="HRDC"/>
    <property type="match status" value="2"/>
</dbReference>
<dbReference type="CDD" id="cd06142">
    <property type="entry name" value="RNaseD_exo"/>
    <property type="match status" value="1"/>
</dbReference>
<sequence>MTSIPPILTTTAELTAFLADLANDTALAVDLEADSMHHYQEKVCLLQISGTQQSALIDPLAMTDLSPLAPVLSDPAVRKYFHAADYDIRCLHRDFGLEVRGLFDTMIACQFLGEGKVGLADVLQKYYGVTLDKKFQRADWTKRPLPEDMARYAAEDTRYLHALGEMLEKRLREAGRLDWVAEEFELLEAVRHSEHEGPLFTRVKGASRLKPRQLAVLELLLEFRDEEARRRDSPLFKVLGNAVMLEVAREQPTSLRALTGLSGMPARLADRYGRRLVELVRQAQDLPQESLPVIPRKERPVRDPEVDQRMTKLKQWRSARAEELGIDPGVLINNATMEEIARFNPDSAEELAQAGILKRWQQRELGPSICDALRKER</sequence>
<dbReference type="SUPFAM" id="SSF47819">
    <property type="entry name" value="HRDC-like"/>
    <property type="match status" value="2"/>
</dbReference>
<dbReference type="PANTHER" id="PTHR47649:SF1">
    <property type="entry name" value="RIBONUCLEASE D"/>
    <property type="match status" value="1"/>
</dbReference>
<keyword evidence="2" id="KW-0269">Exonuclease</keyword>
<dbReference type="InterPro" id="IPR002121">
    <property type="entry name" value="HRDC_dom"/>
</dbReference>
<gene>
    <name evidence="2" type="ORF">GSUB_00815</name>
</gene>
<dbReference type="STRING" id="483547.GSUB_00815"/>
<dbReference type="Gene3D" id="3.30.420.10">
    <property type="entry name" value="Ribonuclease H-like superfamily/Ribonuclease H"/>
    <property type="match status" value="1"/>
</dbReference>
<dbReference type="Pfam" id="PF01612">
    <property type="entry name" value="DNA_pol_A_exo1"/>
    <property type="match status" value="1"/>
</dbReference>
<dbReference type="RefSeq" id="WP_040198713.1">
    <property type="nucleotide sequence ID" value="NZ_CP010311.1"/>
</dbReference>
<dbReference type="InterPro" id="IPR036397">
    <property type="entry name" value="RNaseH_sf"/>
</dbReference>
<organism evidence="2 3">
    <name type="scientific">Geoalkalibacter subterraneus</name>
    <dbReference type="NCBI Taxonomy" id="483547"/>
    <lineage>
        <taxon>Bacteria</taxon>
        <taxon>Pseudomonadati</taxon>
        <taxon>Thermodesulfobacteriota</taxon>
        <taxon>Desulfuromonadia</taxon>
        <taxon>Desulfuromonadales</taxon>
        <taxon>Geoalkalibacteraceae</taxon>
        <taxon>Geoalkalibacter</taxon>
    </lineage>
</organism>
<dbReference type="GO" id="GO:0000166">
    <property type="term" value="F:nucleotide binding"/>
    <property type="evidence" value="ECO:0007669"/>
    <property type="project" value="InterPro"/>
</dbReference>
<dbReference type="SUPFAM" id="SSF53098">
    <property type="entry name" value="Ribonuclease H-like"/>
    <property type="match status" value="1"/>
</dbReference>
<dbReference type="PROSITE" id="PS50967">
    <property type="entry name" value="HRDC"/>
    <property type="match status" value="2"/>
</dbReference>
<keyword evidence="2" id="KW-0540">Nuclease</keyword>
<protein>
    <submittedName>
        <fullName evidence="2">3'-5' exonuclease</fullName>
    </submittedName>
</protein>
<dbReference type="AlphaFoldDB" id="A0A0B5FDN6"/>
<dbReference type="InterPro" id="IPR002562">
    <property type="entry name" value="3'-5'_exonuclease_dom"/>
</dbReference>
<dbReference type="GO" id="GO:0006139">
    <property type="term" value="P:nucleobase-containing compound metabolic process"/>
    <property type="evidence" value="ECO:0007669"/>
    <property type="project" value="InterPro"/>
</dbReference>
<dbReference type="Proteomes" id="UP000035036">
    <property type="component" value="Chromosome"/>
</dbReference>
<feature type="domain" description="HRDC" evidence="1">
    <location>
        <begin position="210"/>
        <end position="290"/>
    </location>
</feature>
<dbReference type="InterPro" id="IPR010997">
    <property type="entry name" value="HRDC-like_sf"/>
</dbReference>
<dbReference type="HOGENOM" id="CLU_042387_3_1_7"/>
<evidence type="ECO:0000313" key="3">
    <source>
        <dbReference type="Proteomes" id="UP000035036"/>
    </source>
</evidence>